<dbReference type="GO" id="GO:0003824">
    <property type="term" value="F:catalytic activity"/>
    <property type="evidence" value="ECO:0007669"/>
    <property type="project" value="InterPro"/>
</dbReference>
<dbReference type="STRING" id="225359.A0A2S4PR25"/>
<dbReference type="SUPFAM" id="SSF56219">
    <property type="entry name" value="DNase I-like"/>
    <property type="match status" value="1"/>
</dbReference>
<dbReference type="InterPro" id="IPR036691">
    <property type="entry name" value="Endo/exonu/phosph_ase_sf"/>
</dbReference>
<feature type="domain" description="Endonuclease/exonuclease/phosphatase" evidence="1">
    <location>
        <begin position="10"/>
        <end position="90"/>
    </location>
</feature>
<evidence type="ECO:0000313" key="3">
    <source>
        <dbReference type="Proteomes" id="UP000237438"/>
    </source>
</evidence>
<protein>
    <recommendedName>
        <fullName evidence="1">Endonuclease/exonuclease/phosphatase domain-containing protein</fullName>
    </recommendedName>
</protein>
<dbReference type="PANTHER" id="PTHR33481:SF1">
    <property type="entry name" value="ENDONUCLEASE_EXONUCLEASE_PHOSPHATASE DOMAIN-CONTAINING PROTEIN-RELATED"/>
    <property type="match status" value="1"/>
</dbReference>
<dbReference type="AlphaFoldDB" id="A0A2S4PR25"/>
<comment type="caution">
    <text evidence="2">The sequence shown here is derived from an EMBL/GenBank/DDBJ whole genome shotgun (WGS) entry which is preliminary data.</text>
</comment>
<accession>A0A2S4PR25</accession>
<organism evidence="2 3">
    <name type="scientific">Erysiphe pulchra</name>
    <dbReference type="NCBI Taxonomy" id="225359"/>
    <lineage>
        <taxon>Eukaryota</taxon>
        <taxon>Fungi</taxon>
        <taxon>Dikarya</taxon>
        <taxon>Ascomycota</taxon>
        <taxon>Pezizomycotina</taxon>
        <taxon>Leotiomycetes</taxon>
        <taxon>Erysiphales</taxon>
        <taxon>Erysiphaceae</taxon>
        <taxon>Erysiphe</taxon>
    </lineage>
</organism>
<dbReference type="Pfam" id="PF14529">
    <property type="entry name" value="Exo_endo_phos_2"/>
    <property type="match status" value="1"/>
</dbReference>
<reference evidence="2 3" key="1">
    <citation type="submission" date="2017-10" db="EMBL/GenBank/DDBJ databases">
        <title>Development of genomic resources for the powdery mildew, Erysiphe pulchra.</title>
        <authorList>
            <person name="Wadl P.A."/>
            <person name="Mack B.M."/>
            <person name="Moore G."/>
            <person name="Beltz S.B."/>
        </authorList>
    </citation>
    <scope>NUCLEOTIDE SEQUENCE [LARGE SCALE GENOMIC DNA]</scope>
    <source>
        <strain evidence="2">Cflorida</strain>
    </source>
</reference>
<gene>
    <name evidence="2" type="ORF">EPUL_003346</name>
</gene>
<dbReference type="Gene3D" id="3.60.10.10">
    <property type="entry name" value="Endonuclease/exonuclease/phosphatase"/>
    <property type="match status" value="1"/>
</dbReference>
<dbReference type="Proteomes" id="UP000237438">
    <property type="component" value="Unassembled WGS sequence"/>
</dbReference>
<sequence>MIKLEDLQTKVVNVYNPITSGLQVIGWNQIYEAINDNDSCCILIGDFNCHYPIWSEPLAHRDTRAQDLLNTTAAYGLSLVTPPGIPTFKRCGSNGRLQDVWDKAAAPLEALQSALAKTLKLHCPRARPSRFANPEWSPEASRLLNETRRAQRLAIQSGSTHDNYRYKSLKKNFKKEMRCLRRLSWRKSIADITSNSEDKYKTGLWRLSRWSKKSSNIQQGPPHLPPLRRDTMETPINCDKQKASILQEKFFPSNLEADLSDLEENQRPKRSVIITTEVKLEEVECILSQLPRGKAPGPDEIPNEILQALLPEWKLELARAITNLLIDGNIPSSLKESTTVALRKDRRPDYSIPSSYRPIALEDSLAKLVEKIVANRIMRAAEEHNMLPWAQMGARKNRSTISALELLTSTIQTAWNASLRVLGIYFDPKLNWGAHIKQIQQRSNNQIQSISRLSQSTWGATFEKSRLLYNAIVRPALTYGSPIWAKAGPAGKIPERIVKPLRSIQRKCLKLVTSAYNLTSSRVVQYAGISKKLRVHQTILTAHKKAKRLVRRKDNNYVSNKGKDVAEWNKICKNEQNRGKQKEAGKIAAYQEWESSWTHQKRTHNPGHRAPADPESWQAAKIIIDERTGRKRLSQKGTPSNIHLNLKRAQSSIAIQIRSEHLGLNSYLHRRRVPGVENPKCQCGYPSQNAKHMILACPQWAKGRGRCCEGRKTGPIKP</sequence>
<evidence type="ECO:0000313" key="2">
    <source>
        <dbReference type="EMBL" id="POS84479.1"/>
    </source>
</evidence>
<dbReference type="InterPro" id="IPR005135">
    <property type="entry name" value="Endo/exonuclease/phosphatase"/>
</dbReference>
<evidence type="ECO:0000259" key="1">
    <source>
        <dbReference type="Pfam" id="PF14529"/>
    </source>
</evidence>
<dbReference type="EMBL" id="PEDP01000992">
    <property type="protein sequence ID" value="POS84479.1"/>
    <property type="molecule type" value="Genomic_DNA"/>
</dbReference>
<dbReference type="OrthoDB" id="3935025at2759"/>
<keyword evidence="3" id="KW-1185">Reference proteome</keyword>
<dbReference type="PANTHER" id="PTHR33481">
    <property type="entry name" value="REVERSE TRANSCRIPTASE"/>
    <property type="match status" value="1"/>
</dbReference>
<name>A0A2S4PR25_9PEZI</name>
<proteinExistence type="predicted"/>